<organism evidence="4 5">
    <name type="scientific">Tortispora caseinolytica NRRL Y-17796</name>
    <dbReference type="NCBI Taxonomy" id="767744"/>
    <lineage>
        <taxon>Eukaryota</taxon>
        <taxon>Fungi</taxon>
        <taxon>Dikarya</taxon>
        <taxon>Ascomycota</taxon>
        <taxon>Saccharomycotina</taxon>
        <taxon>Trigonopsidomycetes</taxon>
        <taxon>Trigonopsidales</taxon>
        <taxon>Trigonopsidaceae</taxon>
        <taxon>Tortispora</taxon>
    </lineage>
</organism>
<dbReference type="AlphaFoldDB" id="A0A1E4THP1"/>
<dbReference type="PANTHER" id="PTHR31941">
    <property type="entry name" value="CYTOSKELETAL SIGNALING PROTEIN SLM1"/>
    <property type="match status" value="1"/>
</dbReference>
<dbReference type="Proteomes" id="UP000095023">
    <property type="component" value="Unassembled WGS sequence"/>
</dbReference>
<dbReference type="Pfam" id="PF20400">
    <property type="entry name" value="BAR_4"/>
    <property type="match status" value="1"/>
</dbReference>
<accession>A0A1E4THP1</accession>
<feature type="region of interest" description="Disordered" evidence="2">
    <location>
        <begin position="74"/>
        <end position="116"/>
    </location>
</feature>
<evidence type="ECO:0000313" key="5">
    <source>
        <dbReference type="Proteomes" id="UP000095023"/>
    </source>
</evidence>
<evidence type="ECO:0000256" key="1">
    <source>
        <dbReference type="ARBA" id="ARBA00022553"/>
    </source>
</evidence>
<dbReference type="SUPFAM" id="SSF50729">
    <property type="entry name" value="PH domain-like"/>
    <property type="match status" value="1"/>
</dbReference>
<dbReference type="InterPro" id="IPR027267">
    <property type="entry name" value="AH/BAR_dom_sf"/>
</dbReference>
<dbReference type="EMBL" id="KV453842">
    <property type="protein sequence ID" value="ODV91227.1"/>
    <property type="molecule type" value="Genomic_DNA"/>
</dbReference>
<dbReference type="SMART" id="SM00233">
    <property type="entry name" value="PH"/>
    <property type="match status" value="1"/>
</dbReference>
<dbReference type="Pfam" id="PF20399">
    <property type="entry name" value="PH_20"/>
    <property type="match status" value="1"/>
</dbReference>
<sequence length="531" mass="57623">MTDETKSHPVRDIPDQSDVLLNRLSDWKGIVESLIKYVDQTTAMQKEATSNYTKLCKTMTDIPKFEYGAATGLASASDASDPTNTNLSQIQNRPSGELSRTASMRSTGDASAAAQGGKGLAGSFIMYRNKLDELVKLSGETEANLQKVIRPQLENLLSRVGEQTKEVSSRTDAPRKEHAKCNDAVLAAIDQLSESVNHSNVIKASDAKRDPYLVQRETLGKIDALLQAEHVYQKALRSLQDQLETFESNTVESIQRAMSELASVSRHFHAAEISGQDAASTYLSAVPLNFEWKSFSSRTDVIVTSDSPKRTIKDISFPNLNAPITLPIADGVLRRKEGTLKKSYKSGFYVLTQCKFLHQYENEDYINAATPVFSLYLPDCTLGPLDETSPKHKFKITGKSALKTLTTKHSFSFKANSAPELVRWYKAIENVMTGKDAVQNVVPAQSTLGDDEKAAEIIDQEGVTAAAVAGEAGPNTTSLDSPISALSSESSPISPISPEPTTMNTATSPKPTVETDSVIAAKLATEAIHSA</sequence>
<dbReference type="Gene3D" id="1.20.1270.60">
    <property type="entry name" value="Arfaptin homology (AH) domain/BAR domain"/>
    <property type="match status" value="1"/>
</dbReference>
<dbReference type="PANTHER" id="PTHR31941:SF1">
    <property type="entry name" value="CYTOSKELETAL SIGNALING PROTEIN SLM1"/>
    <property type="match status" value="1"/>
</dbReference>
<keyword evidence="5" id="KW-1185">Reference proteome</keyword>
<gene>
    <name evidence="4" type="ORF">CANCADRAFT_44835</name>
</gene>
<feature type="compositionally biased region" description="Polar residues" evidence="2">
    <location>
        <begin position="501"/>
        <end position="510"/>
    </location>
</feature>
<feature type="compositionally biased region" description="Low complexity" evidence="2">
    <location>
        <begin position="471"/>
        <end position="500"/>
    </location>
</feature>
<name>A0A1E4THP1_9ASCO</name>
<dbReference type="PROSITE" id="PS50003">
    <property type="entry name" value="PH_DOMAIN"/>
    <property type="match status" value="1"/>
</dbReference>
<protein>
    <recommendedName>
        <fullName evidence="3">PH domain-containing protein</fullName>
    </recommendedName>
</protein>
<dbReference type="InterPro" id="IPR011993">
    <property type="entry name" value="PH-like_dom_sf"/>
</dbReference>
<feature type="domain" description="PH" evidence="3">
    <location>
        <begin position="326"/>
        <end position="433"/>
    </location>
</feature>
<dbReference type="Gene3D" id="2.30.29.30">
    <property type="entry name" value="Pleckstrin-homology domain (PH domain)/Phosphotyrosine-binding domain (PTB)"/>
    <property type="match status" value="1"/>
</dbReference>
<evidence type="ECO:0000256" key="2">
    <source>
        <dbReference type="SAM" id="MobiDB-lite"/>
    </source>
</evidence>
<feature type="region of interest" description="Disordered" evidence="2">
    <location>
        <begin position="471"/>
        <end position="512"/>
    </location>
</feature>
<proteinExistence type="predicted"/>
<keyword evidence="1" id="KW-0597">Phosphoprotein</keyword>
<dbReference type="OrthoDB" id="5598057at2759"/>
<feature type="compositionally biased region" description="Polar residues" evidence="2">
    <location>
        <begin position="77"/>
        <end position="109"/>
    </location>
</feature>
<dbReference type="InterPro" id="IPR046868">
    <property type="entry name" value="BAR_4"/>
</dbReference>
<dbReference type="InterPro" id="IPR001849">
    <property type="entry name" value="PH_domain"/>
</dbReference>
<evidence type="ECO:0000259" key="3">
    <source>
        <dbReference type="PROSITE" id="PS50003"/>
    </source>
</evidence>
<reference evidence="5" key="1">
    <citation type="submission" date="2016-02" db="EMBL/GenBank/DDBJ databases">
        <title>Comparative genomics of biotechnologically important yeasts.</title>
        <authorList>
            <consortium name="DOE Joint Genome Institute"/>
            <person name="Riley R."/>
            <person name="Haridas S."/>
            <person name="Wolfe K.H."/>
            <person name="Lopes M.R."/>
            <person name="Hittinger C.T."/>
            <person name="Goker M."/>
            <person name="Salamov A."/>
            <person name="Wisecaver J."/>
            <person name="Long T.M."/>
            <person name="Aerts A.L."/>
            <person name="Barry K."/>
            <person name="Choi C."/>
            <person name="Clum A."/>
            <person name="Coughlan A.Y."/>
            <person name="Deshpande S."/>
            <person name="Douglass A.P."/>
            <person name="Hanson S.J."/>
            <person name="Klenk H.-P."/>
            <person name="Labutti K."/>
            <person name="Lapidus A."/>
            <person name="Lindquist E."/>
            <person name="Lipzen A."/>
            <person name="Meier-Kolthoff J.P."/>
            <person name="Ohm R.A."/>
            <person name="Otillar R.P."/>
            <person name="Pangilinan J."/>
            <person name="Peng Y."/>
            <person name="Rokas A."/>
            <person name="Rosa C.A."/>
            <person name="Scheuner C."/>
            <person name="Sibirny A.A."/>
            <person name="Slot J.C."/>
            <person name="Stielow J.B."/>
            <person name="Sun H."/>
            <person name="Kurtzman C.P."/>
            <person name="Blackwell M."/>
            <person name="Jeffries T.W."/>
            <person name="Grigoriev I.V."/>
        </authorList>
    </citation>
    <scope>NUCLEOTIDE SEQUENCE [LARGE SCALE GENOMIC DNA]</scope>
    <source>
        <strain evidence="5">NRRL Y-17796</strain>
    </source>
</reference>
<evidence type="ECO:0000313" key="4">
    <source>
        <dbReference type="EMBL" id="ODV91227.1"/>
    </source>
</evidence>
<dbReference type="InterPro" id="IPR046869">
    <property type="entry name" value="SLM1/RGC1-like_PH"/>
</dbReference>